<organism evidence="2 3">
    <name type="scientific">Venturia effusa</name>
    <dbReference type="NCBI Taxonomy" id="50376"/>
    <lineage>
        <taxon>Eukaryota</taxon>
        <taxon>Fungi</taxon>
        <taxon>Dikarya</taxon>
        <taxon>Ascomycota</taxon>
        <taxon>Pezizomycotina</taxon>
        <taxon>Dothideomycetes</taxon>
        <taxon>Pleosporomycetidae</taxon>
        <taxon>Venturiales</taxon>
        <taxon>Venturiaceae</taxon>
        <taxon>Venturia</taxon>
    </lineage>
</organism>
<accession>A0A517LL68</accession>
<protein>
    <recommendedName>
        <fullName evidence="1">Cyanovirin-N domain-containing protein</fullName>
    </recommendedName>
</protein>
<proteinExistence type="predicted"/>
<reference evidence="2 3" key="1">
    <citation type="submission" date="2019-07" db="EMBL/GenBank/DDBJ databases">
        <title>Finished genome of Venturia effusa.</title>
        <authorList>
            <person name="Young C.A."/>
            <person name="Cox M.P."/>
            <person name="Ganley A.R.D."/>
            <person name="David W.J."/>
        </authorList>
    </citation>
    <scope>NUCLEOTIDE SEQUENCE [LARGE SCALE GENOMIC DNA]</scope>
    <source>
        <strain evidence="3">albino</strain>
    </source>
</reference>
<evidence type="ECO:0000259" key="1">
    <source>
        <dbReference type="SMART" id="SM01111"/>
    </source>
</evidence>
<dbReference type="STRING" id="50376.A0A517LL68"/>
<name>A0A517LL68_9PEZI</name>
<dbReference type="AlphaFoldDB" id="A0A517LL68"/>
<sequence>MTGKNFSQSARNVRLVDYSLWAELASIDGRWQYDVVGLALKLPAEREQKFDVKIVEYNADYRFLLSADCLQQDGSYASSFLDLDGYIGNSSGKFKRGVNFTESSQDIRLAGTTLCGRLSQNGRALRESTMDISRIVRCLNGRLIAFNGLRSEDNYPPMPVGSADNVGRLTGCETILVNGSILLASYCATDGVRRQCAFKLRKIFGVAEGRLRPFGHNFAPGLAKNLELSGSVLSMDIEQPSQDFGNRERSTSYEQCSVDLEDYIVLEEGRLKLYKPSSTSRHKVYLDEDQLGFNAVFDLFPKRKLSENWFNPANRWSLASSWIDGCIQDHDNCFKGEALLPTRCLDIGTRPRDRIRVVTTSNVHGRYACLSYCWGKAELNKLTSGTINSYAEEIPRWSLPKMYIDAINVCQYLGIRHLWIDSLCIVQDSKDDWLRESTKMAAYYGHCYICIAATSLTSPDASLGFKDRPTAVISNGKDRHGASYSLFAYPSDCLDNVPHFSRADTATLDEHFPLMRRAWVFQERLLAPRTLHFAGTEILFECAKGLSCECGHAMDSYWMSIGDVGRRMNMEGMEDGAVMKRRAPGSLGWNQYIVAYSYLNLTYVDDRLPAISGLARDYASRRLHRHPGQYLAGLWRNSIYEGLVWFVGAPLLRHRAKKVIRFRNEDEDEAKFWTTQQGRLREYVAPSWSWASIFDAISYRAPEDNRPLCEVIDASIRLAGDDELGAVAKGCSLTIKGRLAESSWTAISDGSSSVPYMLTSLTGSQQMDLDDSPSIRFLPDYTITAPDENQISRTEKLFVLPVLSQNVSLVGWSYDGDHVKMDKERERISRIRNTLCLVLRKSNGRDKKGMACFKRVGFTEYVNVVGAVENIDPNGYREETFVLL</sequence>
<dbReference type="InterPro" id="IPR036673">
    <property type="entry name" value="Cyanovirin-N_sf"/>
</dbReference>
<dbReference type="Pfam" id="PF06985">
    <property type="entry name" value="HET"/>
    <property type="match status" value="1"/>
</dbReference>
<feature type="domain" description="Cyanovirin-N" evidence="1">
    <location>
        <begin position="58"/>
        <end position="145"/>
    </location>
</feature>
<dbReference type="InterPro" id="IPR010730">
    <property type="entry name" value="HET"/>
</dbReference>
<dbReference type="PANTHER" id="PTHR33112:SF16">
    <property type="entry name" value="HETEROKARYON INCOMPATIBILITY DOMAIN-CONTAINING PROTEIN"/>
    <property type="match status" value="1"/>
</dbReference>
<dbReference type="EMBL" id="CP042199">
    <property type="protein sequence ID" value="QDS76388.1"/>
    <property type="molecule type" value="Genomic_DNA"/>
</dbReference>
<evidence type="ECO:0000313" key="2">
    <source>
        <dbReference type="EMBL" id="QDS76388.1"/>
    </source>
</evidence>
<dbReference type="PANTHER" id="PTHR33112">
    <property type="entry name" value="DOMAIN PROTEIN, PUTATIVE-RELATED"/>
    <property type="match status" value="1"/>
</dbReference>
<keyword evidence="3" id="KW-1185">Reference proteome</keyword>
<dbReference type="InterPro" id="IPR011058">
    <property type="entry name" value="Cyanovirin-N"/>
</dbReference>
<gene>
    <name evidence="2" type="ORF">FKW77_003593</name>
</gene>
<dbReference type="Gene3D" id="2.30.60.10">
    <property type="entry name" value="Cyanovirin-N"/>
    <property type="match status" value="1"/>
</dbReference>
<evidence type="ECO:0000313" key="3">
    <source>
        <dbReference type="Proteomes" id="UP000316270"/>
    </source>
</evidence>
<dbReference type="SMART" id="SM01111">
    <property type="entry name" value="CVNH"/>
    <property type="match status" value="1"/>
</dbReference>
<dbReference type="OrthoDB" id="3486565at2759"/>
<dbReference type="SUPFAM" id="SSF51322">
    <property type="entry name" value="Cyanovirin-N"/>
    <property type="match status" value="2"/>
</dbReference>
<dbReference type="Pfam" id="PF08881">
    <property type="entry name" value="CVNH"/>
    <property type="match status" value="1"/>
</dbReference>
<dbReference type="Proteomes" id="UP000316270">
    <property type="component" value="Chromosome 15"/>
</dbReference>